<protein>
    <recommendedName>
        <fullName evidence="1">Aminoglycoside phosphotransferase domain-containing protein</fullName>
    </recommendedName>
</protein>
<evidence type="ECO:0000313" key="3">
    <source>
        <dbReference type="Proteomes" id="UP000619479"/>
    </source>
</evidence>
<keyword evidence="3" id="KW-1185">Reference proteome</keyword>
<dbReference type="InterPro" id="IPR011009">
    <property type="entry name" value="Kinase-like_dom_sf"/>
</dbReference>
<dbReference type="Pfam" id="PF01636">
    <property type="entry name" value="APH"/>
    <property type="match status" value="1"/>
</dbReference>
<dbReference type="SUPFAM" id="SSF56112">
    <property type="entry name" value="Protein kinase-like (PK-like)"/>
    <property type="match status" value="1"/>
</dbReference>
<dbReference type="InterPro" id="IPR002575">
    <property type="entry name" value="Aminoglycoside_PTrfase"/>
</dbReference>
<reference evidence="2" key="1">
    <citation type="submission" date="2021-01" db="EMBL/GenBank/DDBJ databases">
        <title>Whole genome shotgun sequence of Actinoplanes cyaneus NBRC 14990.</title>
        <authorList>
            <person name="Komaki H."/>
            <person name="Tamura T."/>
        </authorList>
    </citation>
    <scope>NUCLEOTIDE SEQUENCE</scope>
    <source>
        <strain evidence="2">NBRC 14990</strain>
    </source>
</reference>
<name>A0A919M5V1_9ACTN</name>
<sequence>MNLTRLRWSDIPDSLRNRAEQAVATPLREVTSASGGFTPGVASTVAGESGTRFFAKAIARHTSEVAAAYLREARIAEALPPQTPSPRLLWWHDDGTWIVMLFEHVDGRTPDIADLDPVMTAVAALGRTPGPPGLPRLVDEFAEDFTGWRDIAGAASWETVTLAYPELAGASIDVLAAREERWADAADGTALVHGDLRLDNMILAADGIRIVDWPNACTGAGWVDLVLMTPSLAMQGVDVEQLLDEHPLTREANRENLDTILVAGAGYFVSRSLLPPPPAAPAVRDFQRAQAEALLAWLGPRCPDILTDRARPCP</sequence>
<proteinExistence type="predicted"/>
<dbReference type="EMBL" id="BOMH01000037">
    <property type="protein sequence ID" value="GID67057.1"/>
    <property type="molecule type" value="Genomic_DNA"/>
</dbReference>
<dbReference type="Proteomes" id="UP000619479">
    <property type="component" value="Unassembled WGS sequence"/>
</dbReference>
<dbReference type="AlphaFoldDB" id="A0A919M5V1"/>
<accession>A0A919M5V1</accession>
<feature type="domain" description="Aminoglycoside phosphotransferase" evidence="1">
    <location>
        <begin position="50"/>
        <end position="229"/>
    </location>
</feature>
<dbReference type="Gene3D" id="3.90.1200.10">
    <property type="match status" value="1"/>
</dbReference>
<dbReference type="RefSeq" id="WP_203744374.1">
    <property type="nucleotide sequence ID" value="NZ_BAAAUC010000004.1"/>
</dbReference>
<gene>
    <name evidence="2" type="ORF">Acy02nite_49380</name>
</gene>
<organism evidence="2 3">
    <name type="scientific">Actinoplanes cyaneus</name>
    <dbReference type="NCBI Taxonomy" id="52696"/>
    <lineage>
        <taxon>Bacteria</taxon>
        <taxon>Bacillati</taxon>
        <taxon>Actinomycetota</taxon>
        <taxon>Actinomycetes</taxon>
        <taxon>Micromonosporales</taxon>
        <taxon>Micromonosporaceae</taxon>
        <taxon>Actinoplanes</taxon>
    </lineage>
</organism>
<evidence type="ECO:0000259" key="1">
    <source>
        <dbReference type="Pfam" id="PF01636"/>
    </source>
</evidence>
<comment type="caution">
    <text evidence="2">The sequence shown here is derived from an EMBL/GenBank/DDBJ whole genome shotgun (WGS) entry which is preliminary data.</text>
</comment>
<evidence type="ECO:0000313" key="2">
    <source>
        <dbReference type="EMBL" id="GID67057.1"/>
    </source>
</evidence>